<dbReference type="InterPro" id="IPR036188">
    <property type="entry name" value="FAD/NAD-bd_sf"/>
</dbReference>
<keyword evidence="6" id="KW-1185">Reference proteome</keyword>
<dbReference type="PRINTS" id="PR00370">
    <property type="entry name" value="FMOXYGENASE"/>
</dbReference>
<keyword evidence="2" id="KW-0274">FAD</keyword>
<dbReference type="GO" id="GO:0050661">
    <property type="term" value="F:NADP binding"/>
    <property type="evidence" value="ECO:0007669"/>
    <property type="project" value="InterPro"/>
</dbReference>
<dbReference type="GO" id="GO:0050660">
    <property type="term" value="F:flavin adenine dinucleotide binding"/>
    <property type="evidence" value="ECO:0007669"/>
    <property type="project" value="InterPro"/>
</dbReference>
<proteinExistence type="predicted"/>
<keyword evidence="3" id="KW-0560">Oxidoreductase</keyword>
<comment type="caution">
    <text evidence="5">The sequence shown here is derived from an EMBL/GenBank/DDBJ whole genome shotgun (WGS) entry which is preliminary data.</text>
</comment>
<dbReference type="InterPro" id="IPR000960">
    <property type="entry name" value="Flavin_mOase"/>
</dbReference>
<dbReference type="InterPro" id="IPR051209">
    <property type="entry name" value="FAD-bind_Monooxygenase_sf"/>
</dbReference>
<name>J9DY23_9PROT</name>
<dbReference type="Proteomes" id="UP000004836">
    <property type="component" value="Unassembled WGS sequence"/>
</dbReference>
<dbReference type="PATRIC" id="fig|1220535.3.peg.1661"/>
<dbReference type="GO" id="GO:0004499">
    <property type="term" value="F:N,N-dimethylaniline monooxygenase activity"/>
    <property type="evidence" value="ECO:0007669"/>
    <property type="project" value="InterPro"/>
</dbReference>
<evidence type="ECO:0000256" key="4">
    <source>
        <dbReference type="ARBA" id="ARBA00035159"/>
    </source>
</evidence>
<dbReference type="AlphaFoldDB" id="J9DY23"/>
<evidence type="ECO:0000313" key="5">
    <source>
        <dbReference type="EMBL" id="EJW20544.1"/>
    </source>
</evidence>
<dbReference type="EMBL" id="ALYF01000008">
    <property type="protein sequence ID" value="EJW20544.1"/>
    <property type="molecule type" value="Genomic_DNA"/>
</dbReference>
<reference evidence="5 6" key="1">
    <citation type="journal article" date="2012" name="J. Bacteriol.">
        <title>Genome Sequence of Strain IMCC14465, Isolated from the East Sea, Belonging to the PS1 Clade of Alphaproteobacteria.</title>
        <authorList>
            <person name="Yang S.J."/>
            <person name="Kang I."/>
            <person name="Cho J.C."/>
        </authorList>
    </citation>
    <scope>NUCLEOTIDE SEQUENCE [LARGE SCALE GENOMIC DNA]</scope>
    <source>
        <strain evidence="5 6">IMCC14465</strain>
    </source>
</reference>
<keyword evidence="1" id="KW-0285">Flavoprotein</keyword>
<dbReference type="OrthoDB" id="312624at2"/>
<dbReference type="SUPFAM" id="SSF51905">
    <property type="entry name" value="FAD/NAD(P)-binding domain"/>
    <property type="match status" value="2"/>
</dbReference>
<sequence>MTTDNPRIAILGAGVSGICMGIKLKEAGFTNLVIYEKADRVGGTWRENTYPGVSCDVPTHLYSFSFAQKSDWPKLYSGGADIQNYLEDVSEKSGIISYCQFHTEIIGASHEKGGWIVSLKDASGKNSEEHFDFVISGLGGLHSPAYPDVPGLEDFKGASFHTAKWDHNVDLNGKNVAIIGNAASAVQAVPEIDDKVASLTVFQRTPNWMMDRQNKEYSDFTLKLMRLLPIISVLNRLRIFLWSDLLMHAAFRENSVMQKLARMRAKAYLQEQVKDPELLKKLTPDYALGCKRVLLVDSYLQSLQKDHVSLIDRAVKAVTKDGIIDADNHSHNFDVIIYATGFNPFNILTNMDVKGPGGMTLSECWQDNIQSHKTVAVSGFPNFFMLLGPNSALGHNSVILMIETQVNYIVKCLNKMRKNGWTSLNPKADSQDKFNRFIQERLVGSVWQGGCSSWYKDSEGQNFTIWPLSVMRYMLSMRKPDFSEYDVK</sequence>
<protein>
    <recommendedName>
        <fullName evidence="4">Trimethylamine monooxygenase</fullName>
    </recommendedName>
</protein>
<gene>
    <name evidence="5" type="ORF">IMCC14465_16690</name>
</gene>
<dbReference type="STRING" id="1220535.IMCC14465_16690"/>
<dbReference type="Gene3D" id="3.50.50.60">
    <property type="entry name" value="FAD/NAD(P)-binding domain"/>
    <property type="match status" value="2"/>
</dbReference>
<dbReference type="eggNOG" id="COG2072">
    <property type="taxonomic scope" value="Bacteria"/>
</dbReference>
<dbReference type="PANTHER" id="PTHR42877:SF4">
    <property type="entry name" value="FAD_NAD(P)-BINDING DOMAIN-CONTAINING PROTEIN-RELATED"/>
    <property type="match status" value="1"/>
</dbReference>
<dbReference type="PANTHER" id="PTHR42877">
    <property type="entry name" value="L-ORNITHINE N(5)-MONOOXYGENASE-RELATED"/>
    <property type="match status" value="1"/>
</dbReference>
<evidence type="ECO:0000256" key="1">
    <source>
        <dbReference type="ARBA" id="ARBA00022630"/>
    </source>
</evidence>
<organism evidence="5 6">
    <name type="scientific">alpha proteobacterium IMCC14465</name>
    <dbReference type="NCBI Taxonomy" id="1220535"/>
    <lineage>
        <taxon>Bacteria</taxon>
        <taxon>Pseudomonadati</taxon>
        <taxon>Pseudomonadota</taxon>
        <taxon>Alphaproteobacteria</taxon>
        <taxon>PS1 clade</taxon>
    </lineage>
</organism>
<evidence type="ECO:0000313" key="6">
    <source>
        <dbReference type="Proteomes" id="UP000004836"/>
    </source>
</evidence>
<evidence type="ECO:0000256" key="2">
    <source>
        <dbReference type="ARBA" id="ARBA00022827"/>
    </source>
</evidence>
<dbReference type="InterPro" id="IPR020946">
    <property type="entry name" value="Flavin_mOase-like"/>
</dbReference>
<accession>J9DY23</accession>
<dbReference type="Pfam" id="PF00743">
    <property type="entry name" value="FMO-like"/>
    <property type="match status" value="1"/>
</dbReference>
<evidence type="ECO:0000256" key="3">
    <source>
        <dbReference type="ARBA" id="ARBA00023002"/>
    </source>
</evidence>